<dbReference type="PANTHER" id="PTHR35270">
    <property type="entry name" value="FUSELESS, ISOFORM A"/>
    <property type="match status" value="1"/>
</dbReference>
<keyword evidence="1" id="KW-0812">Transmembrane</keyword>
<dbReference type="InParanoid" id="A0A1S3H9R1"/>
<feature type="transmembrane region" description="Helical" evidence="1">
    <location>
        <begin position="211"/>
        <end position="233"/>
    </location>
</feature>
<feature type="transmembrane region" description="Helical" evidence="1">
    <location>
        <begin position="173"/>
        <end position="199"/>
    </location>
</feature>
<accession>A0A1S3H9R1</accession>
<gene>
    <name evidence="3" type="primary">LOC106152997</name>
</gene>
<dbReference type="FunCoup" id="A0A1S3H9R1">
    <property type="interactions" value="3"/>
</dbReference>
<proteinExistence type="predicted"/>
<feature type="transmembrane region" description="Helical" evidence="1">
    <location>
        <begin position="254"/>
        <end position="277"/>
    </location>
</feature>
<organism evidence="2 3">
    <name type="scientific">Lingula anatina</name>
    <name type="common">Brachiopod</name>
    <name type="synonym">Lingula unguis</name>
    <dbReference type="NCBI Taxonomy" id="7574"/>
    <lineage>
        <taxon>Eukaryota</taxon>
        <taxon>Metazoa</taxon>
        <taxon>Spiralia</taxon>
        <taxon>Lophotrochozoa</taxon>
        <taxon>Brachiopoda</taxon>
        <taxon>Linguliformea</taxon>
        <taxon>Lingulata</taxon>
        <taxon>Lingulida</taxon>
        <taxon>Linguloidea</taxon>
        <taxon>Lingulidae</taxon>
        <taxon>Lingula</taxon>
    </lineage>
</organism>
<dbReference type="Pfam" id="PF15993">
    <property type="entry name" value="Fuseless"/>
    <property type="match status" value="1"/>
</dbReference>
<reference evidence="3" key="1">
    <citation type="submission" date="2025-08" db="UniProtKB">
        <authorList>
            <consortium name="RefSeq"/>
        </authorList>
    </citation>
    <scope>IDENTIFICATION</scope>
    <source>
        <tissue evidence="3">Gonads</tissue>
    </source>
</reference>
<keyword evidence="1" id="KW-1133">Transmembrane helix</keyword>
<feature type="transmembrane region" description="Helical" evidence="1">
    <location>
        <begin position="84"/>
        <end position="105"/>
    </location>
</feature>
<name>A0A1S3H9R1_LINAN</name>
<dbReference type="AlphaFoldDB" id="A0A1S3H9R1"/>
<dbReference type="RefSeq" id="XP_013382206.1">
    <property type="nucleotide sequence ID" value="XM_013526752.1"/>
</dbReference>
<keyword evidence="2" id="KW-1185">Reference proteome</keyword>
<evidence type="ECO:0000313" key="3">
    <source>
        <dbReference type="RefSeq" id="XP_013382206.1"/>
    </source>
</evidence>
<dbReference type="GeneID" id="106152997"/>
<protein>
    <submittedName>
        <fullName evidence="3">Uncharacterized protein LOC106152997</fullName>
    </submittedName>
</protein>
<evidence type="ECO:0000256" key="1">
    <source>
        <dbReference type="SAM" id="Phobius"/>
    </source>
</evidence>
<dbReference type="InterPro" id="IPR032751">
    <property type="entry name" value="Fuseless"/>
</dbReference>
<evidence type="ECO:0000313" key="2">
    <source>
        <dbReference type="Proteomes" id="UP000085678"/>
    </source>
</evidence>
<dbReference type="KEGG" id="lak:106152997"/>
<keyword evidence="1" id="KW-0472">Membrane</keyword>
<dbReference type="Proteomes" id="UP000085678">
    <property type="component" value="Unplaced"/>
</dbReference>
<feature type="transmembrane region" description="Helical" evidence="1">
    <location>
        <begin position="289"/>
        <end position="307"/>
    </location>
</feature>
<dbReference type="OrthoDB" id="45313at2759"/>
<feature type="transmembrane region" description="Helical" evidence="1">
    <location>
        <begin position="12"/>
        <end position="33"/>
    </location>
</feature>
<dbReference type="PANTHER" id="PTHR35270:SF2">
    <property type="entry name" value="FUSELESS, ISOFORM A"/>
    <property type="match status" value="1"/>
</dbReference>
<feature type="transmembrane region" description="Helical" evidence="1">
    <location>
        <begin position="53"/>
        <end position="72"/>
    </location>
</feature>
<feature type="transmembrane region" description="Helical" evidence="1">
    <location>
        <begin position="125"/>
        <end position="152"/>
    </location>
</feature>
<sequence length="376" mass="42398">MNEKVEVGLHVRVADCFLSALVIGPAVVCYWRGTWNLLDLYLFPNDTEKTGWISAAIGIFIPLIFSFCQFFIQKLVEGESKAVFVLMSRVYTYFFAFGCVSQWRGVWYLLDHYTGTTPWGAAGPLIVACGVMVFVRGLVNTLAPPLVISMDFPENYFTVTRRFNIQPKDLGNFIYDAVFSVVIIDGLVVCIWRGTWLLLDFGWETVIAKDVYFLSHISSLCLGYGLTFLAMLFQHPVHLISQKLLNYPKVFKIAIEDIFTAAGIVGCVSVWHGVWYILDAYFLPDRLELSAWISHIMGFCVTLALFASNSLLVRGCSVDGDSIEDVHYLVQPVQYFESIKACRKEKTETPNVELRTYRSKDEEKKGGLDSVALALA</sequence>